<feature type="compositionally biased region" description="Basic residues" evidence="5">
    <location>
        <begin position="382"/>
        <end position="395"/>
    </location>
</feature>
<dbReference type="EMBL" id="LN871599">
    <property type="protein sequence ID" value="SIO73625.1"/>
    <property type="molecule type" value="Genomic_DNA"/>
</dbReference>
<dbReference type="InterPro" id="IPR012879">
    <property type="entry name" value="CCDC47"/>
</dbReference>
<reference evidence="7 8" key="3">
    <citation type="journal article" date="2016" name="Sci. Rep.">
        <title>Genome-wide diversity and gene expression profiling of Babesia microti isolates identify polymorphic genes that mediate host-pathogen interactions.</title>
        <authorList>
            <person name="Silva J.C."/>
            <person name="Cornillot E."/>
            <person name="McCracken C."/>
            <person name="Usmani-Brown S."/>
            <person name="Dwivedi A."/>
            <person name="Ifeonu O.O."/>
            <person name="Crabtree J."/>
            <person name="Gotia H.T."/>
            <person name="Virji A.Z."/>
            <person name="Reynes C."/>
            <person name="Colinge J."/>
            <person name="Kumar V."/>
            <person name="Lawres L."/>
            <person name="Pazzi J.E."/>
            <person name="Pablo J.V."/>
            <person name="Hung C."/>
            <person name="Brancato J."/>
            <person name="Kumari P."/>
            <person name="Orvis J."/>
            <person name="Tretina K."/>
            <person name="Chibucos M."/>
            <person name="Ott S."/>
            <person name="Sadzewicz L."/>
            <person name="Sengamalay N."/>
            <person name="Shetty A.C."/>
            <person name="Su Q."/>
            <person name="Tallon L."/>
            <person name="Fraser C.M."/>
            <person name="Frutos R."/>
            <person name="Molina D.M."/>
            <person name="Krause P.J."/>
            <person name="Ben Mamoun C."/>
        </authorList>
    </citation>
    <scope>NUCLEOTIDE SEQUENCE [LARGE SCALE GENOMIC DNA]</scope>
    <source>
        <strain evidence="7 8">RI</strain>
    </source>
</reference>
<feature type="signal peptide" evidence="6">
    <location>
        <begin position="1"/>
        <end position="23"/>
    </location>
</feature>
<name>A0A1N6LXM3_BABMR</name>
<keyword evidence="8" id="KW-1185">Reference proteome</keyword>
<dbReference type="PANTHER" id="PTHR12883">
    <property type="entry name" value="ADIPOCYTE-SPECIFIC PROTEIN 4-RELATED"/>
    <property type="match status" value="1"/>
</dbReference>
<dbReference type="GO" id="GO:0032469">
    <property type="term" value="P:endoplasmic reticulum calcium ion homeostasis"/>
    <property type="evidence" value="ECO:0007669"/>
    <property type="project" value="InterPro"/>
</dbReference>
<evidence type="ECO:0000313" key="7">
    <source>
        <dbReference type="EMBL" id="SIO73625.1"/>
    </source>
</evidence>
<dbReference type="RefSeq" id="XP_012649830.2">
    <property type="nucleotide sequence ID" value="XM_012794376.2"/>
</dbReference>
<dbReference type="AlphaFoldDB" id="A0A1N6LXM3"/>
<dbReference type="VEuPathDB" id="PiroplasmaDB:BmR1_04g06120"/>
<evidence type="ECO:0000256" key="5">
    <source>
        <dbReference type="SAM" id="MobiDB-lite"/>
    </source>
</evidence>
<feature type="chain" id="PRO_5012952547" evidence="6">
    <location>
        <begin position="24"/>
        <end position="395"/>
    </location>
</feature>
<keyword evidence="6" id="KW-0732">Signal</keyword>
<dbReference type="Proteomes" id="UP000002899">
    <property type="component" value="Chromosome IV"/>
</dbReference>
<evidence type="ECO:0000313" key="8">
    <source>
        <dbReference type="Proteomes" id="UP000002899"/>
    </source>
</evidence>
<proteinExistence type="predicted"/>
<dbReference type="PANTHER" id="PTHR12883:SF0">
    <property type="entry name" value="PAT COMPLEX SUBUNIT CCDC47"/>
    <property type="match status" value="1"/>
</dbReference>
<evidence type="ECO:0000256" key="3">
    <source>
        <dbReference type="ARBA" id="ARBA00022989"/>
    </source>
</evidence>
<dbReference type="GO" id="GO:0005509">
    <property type="term" value="F:calcium ion binding"/>
    <property type="evidence" value="ECO:0007669"/>
    <property type="project" value="InterPro"/>
</dbReference>
<protein>
    <submittedName>
        <fullName evidence="7">Uncharacterized protein</fullName>
    </submittedName>
</protein>
<dbReference type="Pfam" id="PF07946">
    <property type="entry name" value="CCDC47"/>
    <property type="match status" value="1"/>
</dbReference>
<organism evidence="7 8">
    <name type="scientific">Babesia microti (strain RI)</name>
    <dbReference type="NCBI Taxonomy" id="1133968"/>
    <lineage>
        <taxon>Eukaryota</taxon>
        <taxon>Sar</taxon>
        <taxon>Alveolata</taxon>
        <taxon>Apicomplexa</taxon>
        <taxon>Aconoidasida</taxon>
        <taxon>Piroplasmida</taxon>
        <taxon>Babesiidae</taxon>
        <taxon>Babesia</taxon>
    </lineage>
</organism>
<evidence type="ECO:0000256" key="2">
    <source>
        <dbReference type="ARBA" id="ARBA00022692"/>
    </source>
</evidence>
<sequence length="395" mass="46242">MNLDVLSITTLSILLFLPYNYQCIEELNPDGLDPDEFDFSYDKKTYERHKKTLEHTNRMKEIYRLNSKPQLPPEFFKRISLYSLALILLSIWAYKGYKANYQIANEWFDALTPLFMICIPMTKNEKVCIKSLGYHHLELSSPGIKHFVFLLAELKLKMRQCFWIHNARKLIFPEYDIFNLTIVYSKMDLFAFTIVNNLILNEFLNDHPEVRRAAVRHDTGDVTQGLFTFTNSISAFDNYFTATMKANLQELAPYVRYIHSSDIIAADDTANCEENAVPSDTYKGIKMSFKLPPKDQYTKLITLMTNLIELSYSITLNERVKCQINEARSEYISELAKANDERLKKEMADKNDNEKKRRNEKTLGLSSEEHARITETDDRVKSKQRVNRPRFKVVR</sequence>
<keyword evidence="3" id="KW-1133">Transmembrane helix</keyword>
<accession>A0A1N6LXM3</accession>
<dbReference type="KEGG" id="bmic:BmR1_04g06120"/>
<dbReference type="GO" id="GO:0016020">
    <property type="term" value="C:membrane"/>
    <property type="evidence" value="ECO:0007669"/>
    <property type="project" value="UniProtKB-SubCell"/>
</dbReference>
<reference evidence="7 8" key="2">
    <citation type="journal article" date="2013" name="PLoS ONE">
        <title>Whole genome mapping and re-organization of the nuclear and mitochondrial genomes of Babesia microti isolates.</title>
        <authorList>
            <person name="Cornillot E."/>
            <person name="Dassouli A."/>
            <person name="Garg A."/>
            <person name="Pachikara N."/>
            <person name="Randazzo S."/>
            <person name="Depoix D."/>
            <person name="Carcy B."/>
            <person name="Delbecq S."/>
            <person name="Frutos R."/>
            <person name="Silva J.C."/>
            <person name="Sutton R."/>
            <person name="Krause P.J."/>
            <person name="Mamoun C.B."/>
        </authorList>
    </citation>
    <scope>NUCLEOTIDE SEQUENCE [LARGE SCALE GENOMIC DNA]</scope>
    <source>
        <strain evidence="7 8">RI</strain>
    </source>
</reference>
<feature type="region of interest" description="Disordered" evidence="5">
    <location>
        <begin position="345"/>
        <end position="395"/>
    </location>
</feature>
<dbReference type="GO" id="GO:0005783">
    <property type="term" value="C:endoplasmic reticulum"/>
    <property type="evidence" value="ECO:0007669"/>
    <property type="project" value="InterPro"/>
</dbReference>
<evidence type="ECO:0000256" key="1">
    <source>
        <dbReference type="ARBA" id="ARBA00004167"/>
    </source>
</evidence>
<keyword evidence="2" id="KW-0812">Transmembrane</keyword>
<evidence type="ECO:0000256" key="6">
    <source>
        <dbReference type="SAM" id="SignalP"/>
    </source>
</evidence>
<reference evidence="7 8" key="1">
    <citation type="journal article" date="2012" name="Nucleic Acids Res.">
        <title>Sequencing of the smallest Apicomplexan genome from the human pathogen Babesia microti.</title>
        <authorList>
            <person name="Cornillot E."/>
            <person name="Hadj-Kaddour K."/>
            <person name="Dassouli A."/>
            <person name="Noel B."/>
            <person name="Ranwez V."/>
            <person name="Vacherie B."/>
            <person name="Augagneur Y."/>
            <person name="Bres V."/>
            <person name="Duclos A."/>
            <person name="Randazzo S."/>
            <person name="Carcy B."/>
            <person name="Debierre-Grockiego F."/>
            <person name="Delbecq S."/>
            <person name="Moubri-Menage K."/>
            <person name="Shams-Eldin H."/>
            <person name="Usmani-Brown S."/>
            <person name="Bringaud F."/>
            <person name="Wincker P."/>
            <person name="Vivares C.P."/>
            <person name="Schwarz R.T."/>
            <person name="Schetters T.P."/>
            <person name="Krause P.J."/>
            <person name="Gorenflot A."/>
            <person name="Berry V."/>
            <person name="Barbe V."/>
            <person name="Ben Mamoun C."/>
        </authorList>
    </citation>
    <scope>NUCLEOTIDE SEQUENCE [LARGE SCALE GENOMIC DNA]</scope>
    <source>
        <strain evidence="7 8">RI</strain>
    </source>
</reference>
<dbReference type="GeneID" id="24425869"/>
<comment type="subcellular location">
    <subcellularLocation>
        <location evidence="1">Membrane</location>
        <topology evidence="1">Single-pass membrane protein</topology>
    </subcellularLocation>
</comment>
<evidence type="ECO:0000256" key="4">
    <source>
        <dbReference type="ARBA" id="ARBA00023136"/>
    </source>
</evidence>
<feature type="compositionally biased region" description="Basic and acidic residues" evidence="5">
    <location>
        <begin position="345"/>
        <end position="381"/>
    </location>
</feature>
<keyword evidence="4" id="KW-0472">Membrane</keyword>